<evidence type="ECO:0000313" key="2">
    <source>
        <dbReference type="EMBL" id="KAK9762847.1"/>
    </source>
</evidence>
<keyword evidence="3" id="KW-1185">Reference proteome</keyword>
<reference evidence="2 3" key="1">
    <citation type="submission" date="2023-04" db="EMBL/GenBank/DDBJ databases">
        <title>Genome of Basidiobolus ranarum AG-B5.</title>
        <authorList>
            <person name="Stajich J.E."/>
            <person name="Carter-House D."/>
            <person name="Gryganskyi A."/>
        </authorList>
    </citation>
    <scope>NUCLEOTIDE SEQUENCE [LARGE SCALE GENOMIC DNA]</scope>
    <source>
        <strain evidence="2 3">AG-B5</strain>
    </source>
</reference>
<organism evidence="2 3">
    <name type="scientific">Basidiobolus ranarum</name>
    <dbReference type="NCBI Taxonomy" id="34480"/>
    <lineage>
        <taxon>Eukaryota</taxon>
        <taxon>Fungi</taxon>
        <taxon>Fungi incertae sedis</taxon>
        <taxon>Zoopagomycota</taxon>
        <taxon>Entomophthoromycotina</taxon>
        <taxon>Basidiobolomycetes</taxon>
        <taxon>Basidiobolales</taxon>
        <taxon>Basidiobolaceae</taxon>
        <taxon>Basidiobolus</taxon>
    </lineage>
</organism>
<dbReference type="EMBL" id="JASJQH010000810">
    <property type="protein sequence ID" value="KAK9762847.1"/>
    <property type="molecule type" value="Genomic_DNA"/>
</dbReference>
<feature type="compositionally biased region" description="Polar residues" evidence="1">
    <location>
        <begin position="346"/>
        <end position="372"/>
    </location>
</feature>
<comment type="caution">
    <text evidence="2">The sequence shown here is derived from an EMBL/GenBank/DDBJ whole genome shotgun (WGS) entry which is preliminary data.</text>
</comment>
<sequence>MKMDLRKKLERKLGFKCKDNNRLSLLEKREHPFSLENISQVSNPITLIQSRIEVAEQKPFAKGKFTGAKLFTSIPTFLKRGKKDIVEPWPPKPPSNPSHQSSDELSPASPKAEYFRFIPSVTASDEATLADSVVSVNGSALEEMDKNKKNFEFEELLESDSTQRVSLTTQRLRSIESRRRLNNLKPRDSIHKKMDIMEEQSDEGESSTMSSPNSLNEHYTPVLKRSQTLYEFLKTSNPEGSRQSGPAPRVEPFGKLIPREPTVSFKSILRNGDSSSDEDELSSVEGAAKYTYKVARRSRRNSETLHDFLKNSKPEDVEAGNIGTKVNRTLSRAGTQLQRIHHSIRRSATTRGKVQHQENNNTSDLTQDQITASARRERRRRRGLSVPTVFAITRFPLDEHTNPSAEVMASPESVSTSATLAANLSSPSLSIPTRVRPFSVLERRNTSRVHIRRRDVSSLLLSSTSEVSTLPPGTPSNLSMMRSNGDSENPDLYFISNSSKTRASKRYSVATNPPEMVIPFCLCSECLNGMLQHF</sequence>
<feature type="compositionally biased region" description="Polar residues" evidence="1">
    <location>
        <begin position="475"/>
        <end position="484"/>
    </location>
</feature>
<feature type="region of interest" description="Disordered" evidence="1">
    <location>
        <begin position="335"/>
        <end position="381"/>
    </location>
</feature>
<name>A0ABR2WMV5_9FUNG</name>
<feature type="region of interest" description="Disordered" evidence="1">
    <location>
        <begin position="464"/>
        <end position="484"/>
    </location>
</feature>
<proteinExistence type="predicted"/>
<evidence type="ECO:0000256" key="1">
    <source>
        <dbReference type="SAM" id="MobiDB-lite"/>
    </source>
</evidence>
<accession>A0ABR2WMV5</accession>
<protein>
    <submittedName>
        <fullName evidence="2">Uncharacterized protein</fullName>
    </submittedName>
</protein>
<feature type="compositionally biased region" description="Polar residues" evidence="1">
    <location>
        <begin position="206"/>
        <end position="217"/>
    </location>
</feature>
<evidence type="ECO:0000313" key="3">
    <source>
        <dbReference type="Proteomes" id="UP001479436"/>
    </source>
</evidence>
<feature type="region of interest" description="Disordered" evidence="1">
    <location>
        <begin position="84"/>
        <end position="108"/>
    </location>
</feature>
<gene>
    <name evidence="2" type="ORF">K7432_011021</name>
</gene>
<dbReference type="Proteomes" id="UP001479436">
    <property type="component" value="Unassembled WGS sequence"/>
</dbReference>
<feature type="region of interest" description="Disordered" evidence="1">
    <location>
        <begin position="198"/>
        <end position="217"/>
    </location>
</feature>